<protein>
    <submittedName>
        <fullName evidence="2">Uncharacterized protein</fullName>
    </submittedName>
</protein>
<dbReference type="RefSeq" id="XP_022475191.1">
    <property type="nucleotide sequence ID" value="XM_022618347.1"/>
</dbReference>
<comment type="caution">
    <text evidence="2">The sequence shown here is derived from an EMBL/GenBank/DDBJ whole genome shotgun (WGS) entry which is preliminary data.</text>
</comment>
<keyword evidence="3" id="KW-1185">Reference proteome</keyword>
<feature type="region of interest" description="Disordered" evidence="1">
    <location>
        <begin position="1"/>
        <end position="59"/>
    </location>
</feature>
<dbReference type="Proteomes" id="UP000176998">
    <property type="component" value="Unassembled WGS sequence"/>
</dbReference>
<dbReference type="AlphaFoldDB" id="A0A1G4B9G1"/>
<dbReference type="GeneID" id="34559857"/>
<feature type="non-terminal residue" evidence="2">
    <location>
        <position position="1"/>
    </location>
</feature>
<evidence type="ECO:0000313" key="3">
    <source>
        <dbReference type="Proteomes" id="UP000176998"/>
    </source>
</evidence>
<evidence type="ECO:0000256" key="1">
    <source>
        <dbReference type="SAM" id="MobiDB-lite"/>
    </source>
</evidence>
<proteinExistence type="predicted"/>
<dbReference type="OrthoDB" id="4851327at2759"/>
<organism evidence="2 3">
    <name type="scientific">Colletotrichum orchidophilum</name>
    <dbReference type="NCBI Taxonomy" id="1209926"/>
    <lineage>
        <taxon>Eukaryota</taxon>
        <taxon>Fungi</taxon>
        <taxon>Dikarya</taxon>
        <taxon>Ascomycota</taxon>
        <taxon>Pezizomycotina</taxon>
        <taxon>Sordariomycetes</taxon>
        <taxon>Hypocreomycetidae</taxon>
        <taxon>Glomerellales</taxon>
        <taxon>Glomerellaceae</taxon>
        <taxon>Colletotrichum</taxon>
    </lineage>
</organism>
<sequence length="169" mass="17933">LLRPPDGRLSRPSRHPTEFLTASLIPPLNDSRAPSPTSSTTGPTIPGRPCRFGSGASGTTPMQCHARAVIGGVALEPTNSTAERVRQSRLEAQATRGTGLSHFEPHLRHWMPSTHQRPRPPPPPLPPVACNAGMVAHSHSPGKDPKAWCARCYQSVIPSLIAGLGSLVS</sequence>
<feature type="compositionally biased region" description="Low complexity" evidence="1">
    <location>
        <begin position="31"/>
        <end position="49"/>
    </location>
</feature>
<reference evidence="2 3" key="1">
    <citation type="submission" date="2016-09" db="EMBL/GenBank/DDBJ databases">
        <authorList>
            <person name="Capua I."/>
            <person name="De Benedictis P."/>
            <person name="Joannis T."/>
            <person name="Lombin L.H."/>
            <person name="Cattoli G."/>
        </authorList>
    </citation>
    <scope>NUCLEOTIDE SEQUENCE [LARGE SCALE GENOMIC DNA]</scope>
    <source>
        <strain evidence="2 3">IMI 309357</strain>
    </source>
</reference>
<accession>A0A1G4B9G1</accession>
<gene>
    <name evidence="2" type="ORF">CORC01_06708</name>
</gene>
<evidence type="ECO:0000313" key="2">
    <source>
        <dbReference type="EMBL" id="OHE98039.1"/>
    </source>
</evidence>
<feature type="region of interest" description="Disordered" evidence="1">
    <location>
        <begin position="79"/>
        <end position="105"/>
    </location>
</feature>
<dbReference type="EMBL" id="MJBS01000051">
    <property type="protein sequence ID" value="OHE98039.1"/>
    <property type="molecule type" value="Genomic_DNA"/>
</dbReference>
<name>A0A1G4B9G1_9PEZI</name>